<evidence type="ECO:0000313" key="2">
    <source>
        <dbReference type="EMBL" id="SHM99628.1"/>
    </source>
</evidence>
<keyword evidence="1" id="KW-0472">Membrane</keyword>
<gene>
    <name evidence="2" type="ORF">SAMN04488057_105117</name>
</gene>
<evidence type="ECO:0000256" key="1">
    <source>
        <dbReference type="SAM" id="Phobius"/>
    </source>
</evidence>
<reference evidence="2 3" key="1">
    <citation type="submission" date="2016-11" db="EMBL/GenBank/DDBJ databases">
        <authorList>
            <person name="Jaros S."/>
            <person name="Januszkiewicz K."/>
            <person name="Wedrychowicz H."/>
        </authorList>
    </citation>
    <scope>NUCLEOTIDE SEQUENCE [LARGE SCALE GENOMIC DNA]</scope>
    <source>
        <strain evidence="2 3">CGMCC 1.6102</strain>
    </source>
</reference>
<feature type="transmembrane region" description="Helical" evidence="1">
    <location>
        <begin position="169"/>
        <end position="199"/>
    </location>
</feature>
<keyword evidence="1" id="KW-1133">Transmembrane helix</keyword>
<dbReference type="EMBL" id="FRCY01000005">
    <property type="protein sequence ID" value="SHM99628.1"/>
    <property type="molecule type" value="Genomic_DNA"/>
</dbReference>
<dbReference type="OrthoDB" id="1120881at2"/>
<name>A0A1M7N7P3_9BACT</name>
<dbReference type="Proteomes" id="UP000184513">
    <property type="component" value="Unassembled WGS sequence"/>
</dbReference>
<dbReference type="STRING" id="388280.SAMN04488057_105117"/>
<proteinExistence type="predicted"/>
<accession>A0A1M7N7P3</accession>
<sequence>MRNNLDHIRDIAEIRSMMERSSKFMSLSGWAGIFAGTYALIGALIATKVYHFHPVTISDATINSSSAELVQLIILALVVLLMASGTAIFFSYQRAKQRGEKAWNATARRLLSNMAVPLFTGVVILIFLLTNGLLGLLAPFTLIFYGLALYNAGTFTFKEVKILGLVQLSLGLISIWLISYAIILWAVGFGLAHIIYGIYMHNKYER</sequence>
<evidence type="ECO:0000313" key="3">
    <source>
        <dbReference type="Proteomes" id="UP000184513"/>
    </source>
</evidence>
<protein>
    <submittedName>
        <fullName evidence="2">Uncharacterized protein</fullName>
    </submittedName>
</protein>
<feature type="transmembrane region" description="Helical" evidence="1">
    <location>
        <begin position="110"/>
        <end position="130"/>
    </location>
</feature>
<keyword evidence="1" id="KW-0812">Transmembrane</keyword>
<dbReference type="RefSeq" id="WP_073094367.1">
    <property type="nucleotide sequence ID" value="NZ_FRCY01000005.1"/>
</dbReference>
<dbReference type="AlphaFoldDB" id="A0A1M7N7P3"/>
<feature type="transmembrane region" description="Helical" evidence="1">
    <location>
        <begin position="136"/>
        <end position="157"/>
    </location>
</feature>
<feature type="transmembrane region" description="Helical" evidence="1">
    <location>
        <begin position="69"/>
        <end position="90"/>
    </location>
</feature>
<feature type="transmembrane region" description="Helical" evidence="1">
    <location>
        <begin position="24"/>
        <end position="49"/>
    </location>
</feature>
<keyword evidence="3" id="KW-1185">Reference proteome</keyword>
<organism evidence="2 3">
    <name type="scientific">Cyclobacterium lianum</name>
    <dbReference type="NCBI Taxonomy" id="388280"/>
    <lineage>
        <taxon>Bacteria</taxon>
        <taxon>Pseudomonadati</taxon>
        <taxon>Bacteroidota</taxon>
        <taxon>Cytophagia</taxon>
        <taxon>Cytophagales</taxon>
        <taxon>Cyclobacteriaceae</taxon>
        <taxon>Cyclobacterium</taxon>
    </lineage>
</organism>